<dbReference type="RefSeq" id="WP_121151387.1">
    <property type="nucleotide sequence ID" value="NZ_CP032828.1"/>
</dbReference>
<dbReference type="AlphaFoldDB" id="A0A494T708"/>
<reference evidence="4 5" key="1">
    <citation type="submission" date="2018-09" db="EMBL/GenBank/DDBJ databases">
        <title>Sphingomonas peninsula sp. nov., isolated from fildes peninsula, Antarctic soil.</title>
        <authorList>
            <person name="Yingchao G."/>
        </authorList>
    </citation>
    <scope>NUCLEOTIDE SEQUENCE [LARGE SCALE GENOMIC DNA]</scope>
    <source>
        <strain evidence="4 5">YZ-8</strain>
        <plasmid evidence="4 5">unnamed1</plasmid>
    </source>
</reference>
<dbReference type="KEGG" id="spha:D3Y57_03525"/>
<dbReference type="PANTHER" id="PTHR47572">
    <property type="entry name" value="LIPOPROTEIN-RELATED"/>
    <property type="match status" value="1"/>
</dbReference>
<protein>
    <submittedName>
        <fullName evidence="4">Gluconolactonase</fullName>
    </submittedName>
</protein>
<evidence type="ECO:0000256" key="2">
    <source>
        <dbReference type="PIRSR" id="PIRSR605511-2"/>
    </source>
</evidence>
<keyword evidence="2" id="KW-0479">Metal-binding</keyword>
<feature type="binding site" evidence="2">
    <location>
        <position position="114"/>
    </location>
    <ligand>
        <name>substrate</name>
    </ligand>
</feature>
<dbReference type="PRINTS" id="PR01790">
    <property type="entry name" value="SMP30FAMILY"/>
</dbReference>
<name>A0A494T708_SPHPE</name>
<evidence type="ECO:0000313" key="5">
    <source>
        <dbReference type="Proteomes" id="UP000276254"/>
    </source>
</evidence>
<gene>
    <name evidence="4" type="ORF">D3Y57_03525</name>
</gene>
<dbReference type="PANTHER" id="PTHR47572:SF5">
    <property type="entry name" value="BLR2277 PROTEIN"/>
    <property type="match status" value="1"/>
</dbReference>
<keyword evidence="5" id="KW-1185">Reference proteome</keyword>
<keyword evidence="4" id="KW-0614">Plasmid</keyword>
<keyword evidence="2" id="KW-0862">Zinc</keyword>
<feature type="domain" description="SMP-30/Gluconolactonase/LRE-like region" evidence="3">
    <location>
        <begin position="12"/>
        <end position="266"/>
    </location>
</feature>
<evidence type="ECO:0000313" key="4">
    <source>
        <dbReference type="EMBL" id="AYJ85117.1"/>
    </source>
</evidence>
<dbReference type="Proteomes" id="UP000276254">
    <property type="component" value="Plasmid unnamed1"/>
</dbReference>
<evidence type="ECO:0000259" key="3">
    <source>
        <dbReference type="Pfam" id="PF08450"/>
    </source>
</evidence>
<evidence type="ECO:0000256" key="1">
    <source>
        <dbReference type="PIRSR" id="PIRSR605511-1"/>
    </source>
</evidence>
<feature type="binding site" evidence="2">
    <location>
        <position position="210"/>
    </location>
    <ligand>
        <name>a divalent metal cation</name>
        <dbReference type="ChEBI" id="CHEBI:60240"/>
    </ligand>
</feature>
<dbReference type="OrthoDB" id="30052at2"/>
<organism evidence="4 5">
    <name type="scientific">Sphingomonas paeninsulae</name>
    <dbReference type="NCBI Taxonomy" id="2319844"/>
    <lineage>
        <taxon>Bacteria</taxon>
        <taxon>Pseudomonadati</taxon>
        <taxon>Pseudomonadota</taxon>
        <taxon>Alphaproteobacteria</taxon>
        <taxon>Sphingomonadales</taxon>
        <taxon>Sphingomonadaceae</taxon>
        <taxon>Sphingomonas</taxon>
    </lineage>
</organism>
<dbReference type="SUPFAM" id="SSF63829">
    <property type="entry name" value="Calcium-dependent phosphotriesterase"/>
    <property type="match status" value="1"/>
</dbReference>
<dbReference type="InterPro" id="IPR013658">
    <property type="entry name" value="SGL"/>
</dbReference>
<sequence>MSVEIVADGLAFPEGPVVMADGSVIVVELAAGRITRCWDGRKETVADIGGGPNGAAIGPDGALYVCNSGGLNAQFNGNAVGPGCEGRIERVDLGTGRMERVFDTCDGIPLSAPNDLVFAADGELWFTDLGKRYDRITEASGLFRCRPDGSAIKRVYDHAVGFNGVGFSPDGTTVYVADTFQARVYAFDANATDRSSRRLVATVPGMVGLDSLAVTAAGNICVGTLYEGGISTVTPEGRVSTLPFDDSYVTNIAFGGGDMRDAYITLSISGRLARTRWAEPGLRLAFNG</sequence>
<dbReference type="Pfam" id="PF08450">
    <property type="entry name" value="SGL"/>
    <property type="match status" value="1"/>
</dbReference>
<feature type="active site" description="Proton donor/acceptor" evidence="1">
    <location>
        <position position="210"/>
    </location>
</feature>
<dbReference type="InterPro" id="IPR005511">
    <property type="entry name" value="SMP-30"/>
</dbReference>
<dbReference type="EMBL" id="CP032828">
    <property type="protein sequence ID" value="AYJ85117.1"/>
    <property type="molecule type" value="Genomic_DNA"/>
</dbReference>
<geneLocation type="plasmid" evidence="4">
    <name>unnamed1</name>
</geneLocation>
<proteinExistence type="predicted"/>
<dbReference type="Gene3D" id="2.120.10.30">
    <property type="entry name" value="TolB, C-terminal domain"/>
    <property type="match status" value="1"/>
</dbReference>
<feature type="binding site" evidence="2">
    <location>
        <position position="163"/>
    </location>
    <ligand>
        <name>a divalent metal cation</name>
        <dbReference type="ChEBI" id="CHEBI:60240"/>
    </ligand>
</feature>
<dbReference type="InterPro" id="IPR051262">
    <property type="entry name" value="SMP-30/CGR1_Lactonase"/>
</dbReference>
<dbReference type="InterPro" id="IPR011042">
    <property type="entry name" value="6-blade_b-propeller_TolB-like"/>
</dbReference>
<comment type="cofactor">
    <cofactor evidence="2">
        <name>Zn(2+)</name>
        <dbReference type="ChEBI" id="CHEBI:29105"/>
    </cofactor>
    <text evidence="2">Binds 1 divalent metal cation per subunit.</text>
</comment>
<accession>A0A494T708</accession>
<dbReference type="GO" id="GO:0046872">
    <property type="term" value="F:metal ion binding"/>
    <property type="evidence" value="ECO:0007669"/>
    <property type="project" value="UniProtKB-KW"/>
</dbReference>